<organism evidence="2 3">
    <name type="scientific">Streptosporangium vulgare</name>
    <dbReference type="NCBI Taxonomy" id="46190"/>
    <lineage>
        <taxon>Bacteria</taxon>
        <taxon>Bacillati</taxon>
        <taxon>Actinomycetota</taxon>
        <taxon>Actinomycetes</taxon>
        <taxon>Streptosporangiales</taxon>
        <taxon>Streptosporangiaceae</taxon>
        <taxon>Streptosporangium</taxon>
    </lineage>
</organism>
<keyword evidence="1" id="KW-0812">Transmembrane</keyword>
<dbReference type="PIRSF" id="PIRSF033535">
    <property type="entry name" value="UCP033535_plp"/>
    <property type="match status" value="1"/>
</dbReference>
<feature type="transmembrane region" description="Helical" evidence="1">
    <location>
        <begin position="21"/>
        <end position="38"/>
    </location>
</feature>
<name>A0ABV5THF1_9ACTN</name>
<sequence>MSTPAVSRARGGKTPRRRIPARWIAVALAVALLAAIGFSTRYRSTESVAASGPRRFDPAAYGERTYENKVVPTIVRKAVDLPVLVRAMHTDMEEAGKRYGVRQGNGPYTFAVKGTGTAGTVRSGLMHVTVPGLPPDTRVSLQVGPVINGTALRDAVGFIGFGQFFDQVEYADAATALNDQMREKLLKNLDVSRLQDKKISFVGAFSFLTPSVVTITPVSIKEIP</sequence>
<protein>
    <submittedName>
        <fullName evidence="2">DUF2291 domain-containing protein</fullName>
    </submittedName>
</protein>
<proteinExistence type="predicted"/>
<dbReference type="Proteomes" id="UP001589610">
    <property type="component" value="Unassembled WGS sequence"/>
</dbReference>
<keyword evidence="1" id="KW-0472">Membrane</keyword>
<dbReference type="RefSeq" id="WP_344746637.1">
    <property type="nucleotide sequence ID" value="NZ_BAAAWW010000100.1"/>
</dbReference>
<reference evidence="2 3" key="1">
    <citation type="submission" date="2024-09" db="EMBL/GenBank/DDBJ databases">
        <authorList>
            <person name="Sun Q."/>
            <person name="Mori K."/>
        </authorList>
    </citation>
    <scope>NUCLEOTIDE SEQUENCE [LARGE SCALE GENOMIC DNA]</scope>
    <source>
        <strain evidence="2 3">JCM 3028</strain>
    </source>
</reference>
<dbReference type="InterPro" id="IPR014582">
    <property type="entry name" value="UCP033535_lipo"/>
</dbReference>
<gene>
    <name evidence="2" type="ORF">ACFFRH_23530</name>
</gene>
<dbReference type="SUPFAM" id="SSF141318">
    <property type="entry name" value="TM0957-like"/>
    <property type="match status" value="1"/>
</dbReference>
<dbReference type="EMBL" id="JBHMBS010000011">
    <property type="protein sequence ID" value="MFB9678462.1"/>
    <property type="molecule type" value="Genomic_DNA"/>
</dbReference>
<evidence type="ECO:0000256" key="1">
    <source>
        <dbReference type="SAM" id="Phobius"/>
    </source>
</evidence>
<dbReference type="Pfam" id="PF10054">
    <property type="entry name" value="DUF2291"/>
    <property type="match status" value="1"/>
</dbReference>
<keyword evidence="3" id="KW-1185">Reference proteome</keyword>
<evidence type="ECO:0000313" key="3">
    <source>
        <dbReference type="Proteomes" id="UP001589610"/>
    </source>
</evidence>
<evidence type="ECO:0000313" key="2">
    <source>
        <dbReference type="EMBL" id="MFB9678462.1"/>
    </source>
</evidence>
<dbReference type="InterPro" id="IPR036215">
    <property type="entry name" value="TM0957-like_sf"/>
</dbReference>
<keyword evidence="1" id="KW-1133">Transmembrane helix</keyword>
<accession>A0ABV5THF1</accession>
<comment type="caution">
    <text evidence="2">The sequence shown here is derived from an EMBL/GenBank/DDBJ whole genome shotgun (WGS) entry which is preliminary data.</text>
</comment>